<dbReference type="Gene3D" id="3.10.28.10">
    <property type="entry name" value="Homing endonucleases"/>
    <property type="match status" value="1"/>
</dbReference>
<gene>
    <name evidence="3" type="primary">iorf190</name>
</gene>
<dbReference type="InterPro" id="IPR004860">
    <property type="entry name" value="LAGLIDADG_dom"/>
</dbReference>
<organism evidence="3">
    <name type="scientific">Powellomyces hirtus</name>
    <dbReference type="NCBI Taxonomy" id="109895"/>
    <lineage>
        <taxon>Eukaryota</taxon>
        <taxon>Fungi</taxon>
        <taxon>Fungi incertae sedis</taxon>
        <taxon>Chytridiomycota</taxon>
        <taxon>Chytridiomycota incertae sedis</taxon>
        <taxon>Chytridiomycetes</taxon>
        <taxon>Spizellomycetales</taxon>
        <taxon>Powellomycetaceae</taxon>
        <taxon>Powellomyces</taxon>
    </lineage>
</organism>
<proteinExistence type="predicted"/>
<evidence type="ECO:0000313" key="3">
    <source>
        <dbReference type="EMBL" id="QCQ69123.1"/>
    </source>
</evidence>
<feature type="domain" description="Homing endonuclease LAGLIDADG" evidence="2">
    <location>
        <begin position="56"/>
        <end position="157"/>
    </location>
</feature>
<dbReference type="InterPro" id="IPR051289">
    <property type="entry name" value="LAGLIDADG_Endonuclease"/>
</dbReference>
<sequence length="190" mass="21669">MANGEHLTREGFLQCLIDISTLNRGLPKRILEEYPEIKVPKRVIIDKPNNISPFWITGFTAGDGSFSCSVTDKGLRRIHSQIDPVFCLAQHSRDLPLFESLKEYFSTGTVHTNRDMAFFRVRSINSLLNIIIPFFLSYPFIKGSKADLNFKDFCKIVEIMKDGKHLTDAGKTKILNLRANMNQRRSKTSS</sequence>
<keyword evidence="3" id="KW-0255">Endonuclease</keyword>
<dbReference type="PANTHER" id="PTHR36181:SF4">
    <property type="entry name" value="LAGLIDADG ENDONUCLEASE"/>
    <property type="match status" value="1"/>
</dbReference>
<dbReference type="GO" id="GO:0005739">
    <property type="term" value="C:mitochondrion"/>
    <property type="evidence" value="ECO:0007669"/>
    <property type="project" value="UniProtKB-ARBA"/>
</dbReference>
<keyword evidence="3" id="KW-0378">Hydrolase</keyword>
<feature type="transmembrane region" description="Helical" evidence="1">
    <location>
        <begin position="124"/>
        <end position="141"/>
    </location>
</feature>
<dbReference type="PANTHER" id="PTHR36181">
    <property type="entry name" value="INTRON-ENCODED ENDONUCLEASE AI3-RELATED"/>
    <property type="match status" value="1"/>
</dbReference>
<keyword evidence="3" id="KW-0540">Nuclease</keyword>
<dbReference type="SUPFAM" id="SSF55608">
    <property type="entry name" value="Homing endonucleases"/>
    <property type="match status" value="1"/>
</dbReference>
<evidence type="ECO:0000259" key="2">
    <source>
        <dbReference type="Pfam" id="PF00961"/>
    </source>
</evidence>
<keyword evidence="1" id="KW-1133">Transmembrane helix</keyword>
<dbReference type="GO" id="GO:0004519">
    <property type="term" value="F:endonuclease activity"/>
    <property type="evidence" value="ECO:0007669"/>
    <property type="project" value="UniProtKB-KW"/>
</dbReference>
<dbReference type="AlphaFoldDB" id="A0A4P8NPC3"/>
<evidence type="ECO:0000256" key="1">
    <source>
        <dbReference type="SAM" id="Phobius"/>
    </source>
</evidence>
<name>A0A4P8NPC3_9FUNG</name>
<protein>
    <submittedName>
        <fullName evidence="3">LAGLIDADG endonuclease</fullName>
    </submittedName>
</protein>
<accession>A0A4P8NPC3</accession>
<dbReference type="Pfam" id="PF00961">
    <property type="entry name" value="LAGLIDADG_1"/>
    <property type="match status" value="1"/>
</dbReference>
<dbReference type="InterPro" id="IPR027434">
    <property type="entry name" value="Homing_endonucl"/>
</dbReference>
<keyword evidence="1" id="KW-0472">Membrane</keyword>
<keyword evidence="1" id="KW-0812">Transmembrane</keyword>
<reference evidence="3" key="1">
    <citation type="journal article" date="2018" name="BMC Evol. Biol.">
        <title>The linear mitochondrial genome of the quarantine chytrid Synchytrium endobioticum; insights into the evolution and recent history of an obligate biotrophic plant pathogen.</title>
        <authorList>
            <person name="van de Vossenberg B.T.L.H."/>
            <person name="Brankovics B."/>
            <person name="Nguyen H.D.T."/>
            <person name="van Gent-Pelzer M.P.E."/>
            <person name="Smith D."/>
            <person name="Dadej K."/>
            <person name="Przetakiewicz J."/>
            <person name="Kreuze J.F."/>
            <person name="Boerma M."/>
            <person name="van Leeuwen G.C.M."/>
            <person name="Andre Levesque C."/>
            <person name="van der Lee T.A.J."/>
        </authorList>
    </citation>
    <scope>NUCLEOTIDE SEQUENCE</scope>
    <source>
        <strain evidence="3">CBS 809.83</strain>
    </source>
</reference>
<dbReference type="EMBL" id="MK292693">
    <property type="protein sequence ID" value="QCQ69123.1"/>
    <property type="molecule type" value="Genomic_DNA"/>
</dbReference>
<geneLocation type="mitochondrion" evidence="3"/>
<keyword evidence="3" id="KW-0496">Mitochondrion</keyword>